<dbReference type="Pfam" id="PF01613">
    <property type="entry name" value="Flavin_Reduct"/>
    <property type="match status" value="1"/>
</dbReference>
<comment type="cofactor">
    <cofactor evidence="1">
        <name>FMN</name>
        <dbReference type="ChEBI" id="CHEBI:58210"/>
    </cofactor>
</comment>
<dbReference type="InterPro" id="IPR052174">
    <property type="entry name" value="Flavoredoxin"/>
</dbReference>
<dbReference type="GO" id="GO:0010181">
    <property type="term" value="F:FMN binding"/>
    <property type="evidence" value="ECO:0007669"/>
    <property type="project" value="InterPro"/>
</dbReference>
<dbReference type="Proteomes" id="UP000527616">
    <property type="component" value="Unassembled WGS sequence"/>
</dbReference>
<dbReference type="InterPro" id="IPR002563">
    <property type="entry name" value="Flavin_Rdtase-like_dom"/>
</dbReference>
<dbReference type="PANTHER" id="PTHR43567:SF1">
    <property type="entry name" value="FLAVOREDOXIN"/>
    <property type="match status" value="1"/>
</dbReference>
<organism evidence="5 6">
    <name type="scientific">Naumannella cuiyingiana</name>
    <dbReference type="NCBI Taxonomy" id="1347891"/>
    <lineage>
        <taxon>Bacteria</taxon>
        <taxon>Bacillati</taxon>
        <taxon>Actinomycetota</taxon>
        <taxon>Actinomycetes</taxon>
        <taxon>Propionibacteriales</taxon>
        <taxon>Propionibacteriaceae</taxon>
        <taxon>Naumannella</taxon>
    </lineage>
</organism>
<evidence type="ECO:0000313" key="5">
    <source>
        <dbReference type="EMBL" id="NYI70136.1"/>
    </source>
</evidence>
<dbReference type="SUPFAM" id="SSF50475">
    <property type="entry name" value="FMN-binding split barrel"/>
    <property type="match status" value="1"/>
</dbReference>
<evidence type="ECO:0000256" key="3">
    <source>
        <dbReference type="ARBA" id="ARBA00038054"/>
    </source>
</evidence>
<evidence type="ECO:0000256" key="2">
    <source>
        <dbReference type="ARBA" id="ARBA00022630"/>
    </source>
</evidence>
<dbReference type="GO" id="GO:0016646">
    <property type="term" value="F:oxidoreductase activity, acting on the CH-NH group of donors, NAD or NADP as acceptor"/>
    <property type="evidence" value="ECO:0007669"/>
    <property type="project" value="UniProtKB-ARBA"/>
</dbReference>
<protein>
    <submittedName>
        <fullName evidence="5">Flavin reductase (DIM6/NTAB) family NADH-FMN oxidoreductase RutF</fullName>
    </submittedName>
</protein>
<evidence type="ECO:0000256" key="1">
    <source>
        <dbReference type="ARBA" id="ARBA00001917"/>
    </source>
</evidence>
<dbReference type="AlphaFoldDB" id="A0A7Z0D761"/>
<gene>
    <name evidence="5" type="ORF">GGQ54_000696</name>
</gene>
<dbReference type="InterPro" id="IPR012349">
    <property type="entry name" value="Split_barrel_FMN-bd"/>
</dbReference>
<comment type="similarity">
    <text evidence="3">Belongs to the flavoredoxin family.</text>
</comment>
<keyword evidence="6" id="KW-1185">Reference proteome</keyword>
<keyword evidence="2" id="KW-0285">Flavoprotein</keyword>
<proteinExistence type="inferred from homology"/>
<evidence type="ECO:0000313" key="6">
    <source>
        <dbReference type="Proteomes" id="UP000527616"/>
    </source>
</evidence>
<evidence type="ECO:0000259" key="4">
    <source>
        <dbReference type="Pfam" id="PF01613"/>
    </source>
</evidence>
<dbReference type="EMBL" id="JACBZS010000001">
    <property type="protein sequence ID" value="NYI70136.1"/>
    <property type="molecule type" value="Genomic_DNA"/>
</dbReference>
<feature type="domain" description="Flavin reductase like" evidence="4">
    <location>
        <begin position="14"/>
        <end position="186"/>
    </location>
</feature>
<sequence length="200" mass="21307">MRAHRTITPSVLYFGTPVAVVSSSNADGSTNLAPISSFWALGNLLVIGLGATGHTAANLRQRPQLVLNLPEEHQWEPIERLGRLTGAHPVPADKPADTRHAADKFAAAGWSPLAATTVAPARVAELAVHLEARVTALHEETGGLAVAHARCSAVHVDAPLTVAGTSHVDPLAWRPLIYSFRHYFALGRRRGIAGRAETQH</sequence>
<reference evidence="5 6" key="1">
    <citation type="submission" date="2020-07" db="EMBL/GenBank/DDBJ databases">
        <title>Sequencing the genomes of 1000 actinobacteria strains.</title>
        <authorList>
            <person name="Klenk H.-P."/>
        </authorList>
    </citation>
    <scope>NUCLEOTIDE SEQUENCE [LARGE SCALE GENOMIC DNA]</scope>
    <source>
        <strain evidence="5 6">DSM 103164</strain>
    </source>
</reference>
<dbReference type="RefSeq" id="WP_179444121.1">
    <property type="nucleotide sequence ID" value="NZ_JACBZS010000001.1"/>
</dbReference>
<comment type="caution">
    <text evidence="5">The sequence shown here is derived from an EMBL/GenBank/DDBJ whole genome shotgun (WGS) entry which is preliminary data.</text>
</comment>
<dbReference type="Gene3D" id="2.30.110.10">
    <property type="entry name" value="Electron Transport, Fmn-binding Protein, Chain A"/>
    <property type="match status" value="1"/>
</dbReference>
<accession>A0A7Z0D761</accession>
<name>A0A7Z0D761_9ACTN</name>
<dbReference type="PANTHER" id="PTHR43567">
    <property type="entry name" value="FLAVOREDOXIN-RELATED-RELATED"/>
    <property type="match status" value="1"/>
</dbReference>